<dbReference type="Gene3D" id="6.20.210.20">
    <property type="entry name" value="THAP domain"/>
    <property type="match status" value="1"/>
</dbReference>
<dbReference type="OrthoDB" id="6625162at2759"/>
<dbReference type="GO" id="GO:0003677">
    <property type="term" value="F:DNA binding"/>
    <property type="evidence" value="ECO:0007669"/>
    <property type="project" value="UniProtKB-UniRule"/>
</dbReference>
<dbReference type="PANTHER" id="PTHR46927:SF3">
    <property type="entry name" value="THAP-TYPE DOMAIN-CONTAINING PROTEIN"/>
    <property type="match status" value="1"/>
</dbReference>
<accession>A0A6G0VRA5</accession>
<dbReference type="GO" id="GO:0008270">
    <property type="term" value="F:zinc ion binding"/>
    <property type="evidence" value="ECO:0007669"/>
    <property type="project" value="UniProtKB-KW"/>
</dbReference>
<dbReference type="EMBL" id="VUJU01012864">
    <property type="protein sequence ID" value="KAF0706582.1"/>
    <property type="molecule type" value="Genomic_DNA"/>
</dbReference>
<dbReference type="SMART" id="SM00980">
    <property type="entry name" value="THAP"/>
    <property type="match status" value="1"/>
</dbReference>
<evidence type="ECO:0000256" key="3">
    <source>
        <dbReference type="ARBA" id="ARBA00022833"/>
    </source>
</evidence>
<keyword evidence="8" id="KW-1185">Reference proteome</keyword>
<evidence type="ECO:0000313" key="8">
    <source>
        <dbReference type="Proteomes" id="UP000478052"/>
    </source>
</evidence>
<dbReference type="InterPro" id="IPR052224">
    <property type="entry name" value="THAP_domain_protein"/>
</dbReference>
<evidence type="ECO:0000256" key="1">
    <source>
        <dbReference type="ARBA" id="ARBA00022723"/>
    </source>
</evidence>
<dbReference type="Pfam" id="PF05485">
    <property type="entry name" value="THAP"/>
    <property type="match status" value="1"/>
</dbReference>
<name>A0A6G0VRA5_APHCR</name>
<dbReference type="PROSITE" id="PS50950">
    <property type="entry name" value="ZF_THAP"/>
    <property type="match status" value="1"/>
</dbReference>
<proteinExistence type="predicted"/>
<feature type="domain" description="THAP-type" evidence="6">
    <location>
        <begin position="1"/>
        <end position="98"/>
    </location>
</feature>
<protein>
    <submittedName>
        <fullName evidence="7">THAP domain-containing protein 1-like</fullName>
    </submittedName>
</protein>
<dbReference type="SMART" id="SM00692">
    <property type="entry name" value="DM3"/>
    <property type="match status" value="1"/>
</dbReference>
<dbReference type="PANTHER" id="PTHR46927">
    <property type="entry name" value="AGAP005574-PA"/>
    <property type="match status" value="1"/>
</dbReference>
<dbReference type="Proteomes" id="UP000478052">
    <property type="component" value="Unassembled WGS sequence"/>
</dbReference>
<reference evidence="7 8" key="1">
    <citation type="submission" date="2019-08" db="EMBL/GenBank/DDBJ databases">
        <title>Whole genome of Aphis craccivora.</title>
        <authorList>
            <person name="Voronova N.V."/>
            <person name="Shulinski R.S."/>
            <person name="Bandarenka Y.V."/>
            <person name="Zhorov D.G."/>
            <person name="Warner D."/>
        </authorList>
    </citation>
    <scope>NUCLEOTIDE SEQUENCE [LARGE SCALE GENOMIC DNA]</scope>
    <source>
        <strain evidence="7">180601</strain>
        <tissue evidence="7">Whole Body</tissue>
    </source>
</reference>
<dbReference type="SUPFAM" id="SSF57716">
    <property type="entry name" value="Glucocorticoid receptor-like (DNA-binding domain)"/>
    <property type="match status" value="1"/>
</dbReference>
<sequence>MPSSCCVVFCTSRYKSNPEKVSLFQFPKNEILREKWDKSIPRANLVVNSKTVICEKHFTHDEIVRTWESGSGDSKVTVLPIINLKRAKLAHDAVPSIFPGPKYLSNPVKKRKLPSKRMLCSSINEKRREKPKKKIKEKQEFLRKTSFRPNRFFYMVFKFLRNLSKTRKFARLKIQH</sequence>
<keyword evidence="3" id="KW-0862">Zinc</keyword>
<dbReference type="InterPro" id="IPR006612">
    <property type="entry name" value="THAP_Znf"/>
</dbReference>
<evidence type="ECO:0000256" key="2">
    <source>
        <dbReference type="ARBA" id="ARBA00022771"/>
    </source>
</evidence>
<dbReference type="InterPro" id="IPR038441">
    <property type="entry name" value="THAP_Znf_sf"/>
</dbReference>
<keyword evidence="1" id="KW-0479">Metal-binding</keyword>
<evidence type="ECO:0000256" key="4">
    <source>
        <dbReference type="ARBA" id="ARBA00023125"/>
    </source>
</evidence>
<evidence type="ECO:0000256" key="5">
    <source>
        <dbReference type="PROSITE-ProRule" id="PRU00309"/>
    </source>
</evidence>
<keyword evidence="2 5" id="KW-0863">Zinc-finger</keyword>
<gene>
    <name evidence="7" type="ORF">FWK35_00034233</name>
</gene>
<comment type="caution">
    <text evidence="7">The sequence shown here is derived from an EMBL/GenBank/DDBJ whole genome shotgun (WGS) entry which is preliminary data.</text>
</comment>
<evidence type="ECO:0000313" key="7">
    <source>
        <dbReference type="EMBL" id="KAF0706582.1"/>
    </source>
</evidence>
<evidence type="ECO:0000259" key="6">
    <source>
        <dbReference type="PROSITE" id="PS50950"/>
    </source>
</evidence>
<organism evidence="7 8">
    <name type="scientific">Aphis craccivora</name>
    <name type="common">Cowpea aphid</name>
    <dbReference type="NCBI Taxonomy" id="307492"/>
    <lineage>
        <taxon>Eukaryota</taxon>
        <taxon>Metazoa</taxon>
        <taxon>Ecdysozoa</taxon>
        <taxon>Arthropoda</taxon>
        <taxon>Hexapoda</taxon>
        <taxon>Insecta</taxon>
        <taxon>Pterygota</taxon>
        <taxon>Neoptera</taxon>
        <taxon>Paraneoptera</taxon>
        <taxon>Hemiptera</taxon>
        <taxon>Sternorrhyncha</taxon>
        <taxon>Aphidomorpha</taxon>
        <taxon>Aphidoidea</taxon>
        <taxon>Aphididae</taxon>
        <taxon>Aphidini</taxon>
        <taxon>Aphis</taxon>
        <taxon>Aphis</taxon>
    </lineage>
</organism>
<keyword evidence="4 5" id="KW-0238">DNA-binding</keyword>
<dbReference type="AlphaFoldDB" id="A0A6G0VRA5"/>